<evidence type="ECO:0000313" key="1">
    <source>
        <dbReference type="EMBL" id="BAS69557.1"/>
    </source>
</evidence>
<dbReference type="GeneID" id="54975739"/>
<name>A0A0P0UWD6_9CAUD</name>
<dbReference type="InterPro" id="IPR033767">
    <property type="entry name" value="Tail_Gp11"/>
</dbReference>
<reference evidence="1 2" key="1">
    <citation type="journal article" date="2016" name="Genome Announc.">
        <title>Genome Sequence of Pectobacterium carotovorum Phage PPWS1, Isolated from Japanese Horseradish [Eutrema japonicum (Miq.) Koidz] Showing Soft-Rot Symptoms.</title>
        <authorList>
            <person name="Hirata H."/>
            <person name="Kashihara M."/>
            <person name="Horiike T."/>
            <person name="Suzuki T."/>
            <person name="Dohra H."/>
            <person name="Netsu O."/>
            <person name="Tsuyumu S."/>
        </authorList>
    </citation>
    <scope>NUCLEOTIDE SEQUENCE [LARGE SCALE GENOMIC DNA]</scope>
</reference>
<organism evidence="1 2">
    <name type="scientific">Pectobacterium phage PPWS1</name>
    <dbReference type="NCBI Taxonomy" id="1685500"/>
    <lineage>
        <taxon>Viruses</taxon>
        <taxon>Duplodnaviria</taxon>
        <taxon>Heunggongvirae</taxon>
        <taxon>Uroviricota</taxon>
        <taxon>Caudoviricetes</taxon>
        <taxon>Autographivirales</taxon>
        <taxon>Autoscriptoviridae</taxon>
        <taxon>Corkvirinae</taxon>
        <taxon>Kotilavirus</taxon>
        <taxon>Kotilavirus PPWS1</taxon>
    </lineage>
</organism>
<accession>A0A0P0UWD6</accession>
<dbReference type="KEGG" id="vg:54975739"/>
<proteinExistence type="predicted"/>
<dbReference type="EMBL" id="LC063634">
    <property type="protein sequence ID" value="BAS69557.1"/>
    <property type="molecule type" value="Genomic_DNA"/>
</dbReference>
<keyword evidence="2" id="KW-1185">Reference proteome</keyword>
<dbReference type="Proteomes" id="UP000223044">
    <property type="component" value="Segment"/>
</dbReference>
<dbReference type="RefSeq" id="YP_009785672.1">
    <property type="nucleotide sequence ID" value="NC_047758.1"/>
</dbReference>
<dbReference type="Pfam" id="PF17212">
    <property type="entry name" value="Tube"/>
    <property type="match status" value="1"/>
</dbReference>
<sequence length="185" mass="21278">MEYLDAINTCLTVIGEARVTSVDSRHPSVDLIKQTLDTKQRLLLERGWWFNIAYEEMYPNTVRQVVYPANAIAIKSMDGYTIYSRRNGYLYDNSRNSMYFDGPVRIQVTSNIDFGDLPESAATVVTYRAARAVYVGDFGNDASVSDIAQNEMAAMLLLEEQHMRNMKHNTRRRRQWARYQNSLSG</sequence>
<evidence type="ECO:0000313" key="2">
    <source>
        <dbReference type="Proteomes" id="UP000223044"/>
    </source>
</evidence>
<protein>
    <submittedName>
        <fullName evidence="1">Tail tubular protein A</fullName>
    </submittedName>
</protein>